<keyword evidence="3" id="KW-1185">Reference proteome</keyword>
<name>A0ABV1E1Y1_9FIRM</name>
<protein>
    <submittedName>
        <fullName evidence="2">Amidase family protein</fullName>
    </submittedName>
</protein>
<dbReference type="Pfam" id="PF01425">
    <property type="entry name" value="Amidase"/>
    <property type="match status" value="2"/>
</dbReference>
<dbReference type="InterPro" id="IPR023631">
    <property type="entry name" value="Amidase_dom"/>
</dbReference>
<evidence type="ECO:0000313" key="2">
    <source>
        <dbReference type="EMBL" id="MEQ2440053.1"/>
    </source>
</evidence>
<feature type="domain" description="Amidase" evidence="1">
    <location>
        <begin position="23"/>
        <end position="126"/>
    </location>
</feature>
<dbReference type="InterPro" id="IPR036928">
    <property type="entry name" value="AS_sf"/>
</dbReference>
<dbReference type="Proteomes" id="UP001489509">
    <property type="component" value="Unassembled WGS sequence"/>
</dbReference>
<dbReference type="RefSeq" id="WP_349218403.1">
    <property type="nucleotide sequence ID" value="NZ_JBBMFD010000004.1"/>
</dbReference>
<dbReference type="PANTHER" id="PTHR11895">
    <property type="entry name" value="TRANSAMIDASE"/>
    <property type="match status" value="1"/>
</dbReference>
<sequence>MTNQNPLAMADAIRAGDCTVAEAVTPYIEKIELDGSLFSSFDREAIAEQMDAVQARLRAGEALSPLAGVPVAVTETICTLGEETAAGSKMLTGFQPPFEAMAVQKIKKAGMIVLGKLKTDEFGCDGQGCTAPLAIEKGQVLLGFGCDTGGSLRAPAVQNGVCCIKPTYGAVSRAGLIAYASSMDQLSVFAPDLALCEAGLTAVAGHDPADSTSLEKPLSPAGGFSVKGRKVGILKEALEETDEAGKAAVKAAADAFAAAGAQVVELSIPQVKNALAVYLIIATAEASGNMARFDGIKYGYQTPHYENLFDLYVKSRSEGFGRKMKERLGLGSLMLSEGYYDDYYDKAMRVRGQITGAVKAAFDQVDCLVTPVFPADADFAAATLLGAEKNNRFLTAASLTGRPSLVIPAQGQNGVQLIGKHMEDLTLLAFGRAAAPERNGE</sequence>
<reference evidence="2 3" key="1">
    <citation type="submission" date="2024-03" db="EMBL/GenBank/DDBJ databases">
        <title>Human intestinal bacterial collection.</title>
        <authorList>
            <person name="Pauvert C."/>
            <person name="Hitch T.C.A."/>
            <person name="Clavel T."/>
        </authorList>
    </citation>
    <scope>NUCLEOTIDE SEQUENCE [LARGE SCALE GENOMIC DNA]</scope>
    <source>
        <strain evidence="2 3">CLA-JM-H44</strain>
    </source>
</reference>
<evidence type="ECO:0000259" key="1">
    <source>
        <dbReference type="Pfam" id="PF01425"/>
    </source>
</evidence>
<comment type="caution">
    <text evidence="2">The sequence shown here is derived from an EMBL/GenBank/DDBJ whole genome shotgun (WGS) entry which is preliminary data.</text>
</comment>
<dbReference type="PANTHER" id="PTHR11895:SF151">
    <property type="entry name" value="GLUTAMYL-TRNA(GLN) AMIDOTRANSFERASE SUBUNIT A"/>
    <property type="match status" value="1"/>
</dbReference>
<accession>A0ABV1E1Y1</accession>
<dbReference type="EMBL" id="JBBMFD010000004">
    <property type="protein sequence ID" value="MEQ2440053.1"/>
    <property type="molecule type" value="Genomic_DNA"/>
</dbReference>
<dbReference type="InterPro" id="IPR000120">
    <property type="entry name" value="Amidase"/>
</dbReference>
<evidence type="ECO:0000313" key="3">
    <source>
        <dbReference type="Proteomes" id="UP001489509"/>
    </source>
</evidence>
<feature type="domain" description="Amidase" evidence="1">
    <location>
        <begin position="137"/>
        <end position="428"/>
    </location>
</feature>
<proteinExistence type="predicted"/>
<dbReference type="SUPFAM" id="SSF75304">
    <property type="entry name" value="Amidase signature (AS) enzymes"/>
    <property type="match status" value="1"/>
</dbReference>
<gene>
    <name evidence="2" type="ORF">WMO26_04345</name>
</gene>
<dbReference type="Gene3D" id="3.90.1300.10">
    <property type="entry name" value="Amidase signature (AS) domain"/>
    <property type="match status" value="1"/>
</dbReference>
<organism evidence="2 3">
    <name type="scientific">Solibaculum intestinale</name>
    <dbReference type="NCBI Taxonomy" id="3133165"/>
    <lineage>
        <taxon>Bacteria</taxon>
        <taxon>Bacillati</taxon>
        <taxon>Bacillota</taxon>
        <taxon>Clostridia</taxon>
        <taxon>Eubacteriales</taxon>
        <taxon>Oscillospiraceae</taxon>
        <taxon>Solibaculum</taxon>
    </lineage>
</organism>